<organism evidence="2 3">
    <name type="scientific">Pleurodeles waltl</name>
    <name type="common">Iberian ribbed newt</name>
    <dbReference type="NCBI Taxonomy" id="8319"/>
    <lineage>
        <taxon>Eukaryota</taxon>
        <taxon>Metazoa</taxon>
        <taxon>Chordata</taxon>
        <taxon>Craniata</taxon>
        <taxon>Vertebrata</taxon>
        <taxon>Euteleostomi</taxon>
        <taxon>Amphibia</taxon>
        <taxon>Batrachia</taxon>
        <taxon>Caudata</taxon>
        <taxon>Salamandroidea</taxon>
        <taxon>Salamandridae</taxon>
        <taxon>Pleurodelinae</taxon>
        <taxon>Pleurodeles</taxon>
    </lineage>
</organism>
<protein>
    <submittedName>
        <fullName evidence="2">Uncharacterized protein</fullName>
    </submittedName>
</protein>
<feature type="compositionally biased region" description="Basic and acidic residues" evidence="1">
    <location>
        <begin position="59"/>
        <end position="83"/>
    </location>
</feature>
<dbReference type="Proteomes" id="UP001066276">
    <property type="component" value="Chromosome 6"/>
</dbReference>
<feature type="compositionally biased region" description="Basic and acidic residues" evidence="1">
    <location>
        <begin position="167"/>
        <end position="181"/>
    </location>
</feature>
<reference evidence="2" key="1">
    <citation type="journal article" date="2022" name="bioRxiv">
        <title>Sequencing and chromosome-scale assembly of the giantPleurodeles waltlgenome.</title>
        <authorList>
            <person name="Brown T."/>
            <person name="Elewa A."/>
            <person name="Iarovenko S."/>
            <person name="Subramanian E."/>
            <person name="Araus A.J."/>
            <person name="Petzold A."/>
            <person name="Susuki M."/>
            <person name="Suzuki K.-i.T."/>
            <person name="Hayashi T."/>
            <person name="Toyoda A."/>
            <person name="Oliveira C."/>
            <person name="Osipova E."/>
            <person name="Leigh N.D."/>
            <person name="Simon A."/>
            <person name="Yun M.H."/>
        </authorList>
    </citation>
    <scope>NUCLEOTIDE SEQUENCE</scope>
    <source>
        <strain evidence="2">20211129_DDA</strain>
        <tissue evidence="2">Liver</tissue>
    </source>
</reference>
<proteinExistence type="predicted"/>
<feature type="region of interest" description="Disordered" evidence="1">
    <location>
        <begin position="166"/>
        <end position="194"/>
    </location>
</feature>
<evidence type="ECO:0000313" key="2">
    <source>
        <dbReference type="EMBL" id="KAJ1138645.1"/>
    </source>
</evidence>
<evidence type="ECO:0000313" key="3">
    <source>
        <dbReference type="Proteomes" id="UP001066276"/>
    </source>
</evidence>
<gene>
    <name evidence="2" type="ORF">NDU88_005026</name>
</gene>
<keyword evidence="3" id="KW-1185">Reference proteome</keyword>
<dbReference type="AlphaFoldDB" id="A0AAV7QEU8"/>
<accession>A0AAV7QEU8</accession>
<comment type="caution">
    <text evidence="2">The sequence shown here is derived from an EMBL/GenBank/DDBJ whole genome shotgun (WGS) entry which is preliminary data.</text>
</comment>
<feature type="compositionally biased region" description="Basic and acidic residues" evidence="1">
    <location>
        <begin position="38"/>
        <end position="51"/>
    </location>
</feature>
<evidence type="ECO:0000256" key="1">
    <source>
        <dbReference type="SAM" id="MobiDB-lite"/>
    </source>
</evidence>
<name>A0AAV7QEU8_PLEWA</name>
<dbReference type="EMBL" id="JANPWB010000010">
    <property type="protein sequence ID" value="KAJ1138645.1"/>
    <property type="molecule type" value="Genomic_DNA"/>
</dbReference>
<sequence>MGTLSRRGRHFEVASTTSDDENTADWPAGGQKPGIPQEEERAASEDGRAASEDEGAASEDWRAASEDGRAAKEDGGAASEEKGGGGGGRRGQPHKPEDNSEDGGQTHWPGMCGDDARVVPEPTGTRPEDSGTGDHREDLHRASHGPGGSWLWKLTTEARGNLIRTLGKKENPQLGGGHKDFSPGLRRRSHHQKE</sequence>
<feature type="compositionally biased region" description="Basic residues" evidence="1">
    <location>
        <begin position="185"/>
        <end position="194"/>
    </location>
</feature>
<feature type="region of interest" description="Disordered" evidence="1">
    <location>
        <begin position="1"/>
        <end position="152"/>
    </location>
</feature>
<feature type="compositionally biased region" description="Basic and acidic residues" evidence="1">
    <location>
        <begin position="126"/>
        <end position="141"/>
    </location>
</feature>